<reference evidence="2" key="1">
    <citation type="submission" date="2023-03" db="EMBL/GenBank/DDBJ databases">
        <authorList>
            <person name="Steffen K."/>
            <person name="Cardenas P."/>
        </authorList>
    </citation>
    <scope>NUCLEOTIDE SEQUENCE</scope>
</reference>
<dbReference type="Gene3D" id="2.60.120.200">
    <property type="match status" value="1"/>
</dbReference>
<dbReference type="Proteomes" id="UP001174909">
    <property type="component" value="Unassembled WGS sequence"/>
</dbReference>
<accession>A0AA35R9N4</accession>
<evidence type="ECO:0000256" key="1">
    <source>
        <dbReference type="SAM" id="SignalP"/>
    </source>
</evidence>
<evidence type="ECO:0000313" key="2">
    <source>
        <dbReference type="EMBL" id="CAI8006396.1"/>
    </source>
</evidence>
<keyword evidence="3" id="KW-1185">Reference proteome</keyword>
<protein>
    <recommendedName>
        <fullName evidence="4">LamG-like jellyroll fold domain-containing protein</fullName>
    </recommendedName>
</protein>
<feature type="chain" id="PRO_5041358414" description="LamG-like jellyroll fold domain-containing protein" evidence="1">
    <location>
        <begin position="22"/>
        <end position="262"/>
    </location>
</feature>
<feature type="signal peptide" evidence="1">
    <location>
        <begin position="1"/>
        <end position="21"/>
    </location>
</feature>
<gene>
    <name evidence="2" type="ORF">GBAR_LOCUS4691</name>
</gene>
<evidence type="ECO:0000313" key="3">
    <source>
        <dbReference type="Proteomes" id="UP001174909"/>
    </source>
</evidence>
<dbReference type="AlphaFoldDB" id="A0AA35R9N4"/>
<name>A0AA35R9N4_GEOBA</name>
<organism evidence="2 3">
    <name type="scientific">Geodia barretti</name>
    <name type="common">Barrett's horny sponge</name>
    <dbReference type="NCBI Taxonomy" id="519541"/>
    <lineage>
        <taxon>Eukaryota</taxon>
        <taxon>Metazoa</taxon>
        <taxon>Porifera</taxon>
        <taxon>Demospongiae</taxon>
        <taxon>Heteroscleromorpha</taxon>
        <taxon>Tetractinellida</taxon>
        <taxon>Astrophorina</taxon>
        <taxon>Geodiidae</taxon>
        <taxon>Geodia</taxon>
    </lineage>
</organism>
<sequence>MTRFTISLIIVGFMFVQLSNAEIDPQSIVGAWLFDETNGKVAQDSSDNGNDGNLVGGAKWAKGKFGNAIELNGKDAWVTVPEIGPLEDFTLMKWFNSTGRVGLWRCFFNRDGWAPGFVHYQFRPDNKMEMAIHSNNPVRHPGWPDSDFTADKDILDEWFHLAVAYSSNDEEVRVYFDGELDAEGKWGPLPGAFGPGRIGSWSGGGREWEGLFDEMLLFDVALAEDDIQMLMDNGLEATLAVEPAGKLTTNWGEIKLGRTQSR</sequence>
<dbReference type="InterPro" id="IPR013320">
    <property type="entry name" value="ConA-like_dom_sf"/>
</dbReference>
<proteinExistence type="predicted"/>
<dbReference type="EMBL" id="CASHTH010000683">
    <property type="protein sequence ID" value="CAI8006396.1"/>
    <property type="molecule type" value="Genomic_DNA"/>
</dbReference>
<comment type="caution">
    <text evidence="2">The sequence shown here is derived from an EMBL/GenBank/DDBJ whole genome shotgun (WGS) entry which is preliminary data.</text>
</comment>
<keyword evidence="1" id="KW-0732">Signal</keyword>
<dbReference type="SUPFAM" id="SSF49899">
    <property type="entry name" value="Concanavalin A-like lectins/glucanases"/>
    <property type="match status" value="1"/>
</dbReference>
<evidence type="ECO:0008006" key="4">
    <source>
        <dbReference type="Google" id="ProtNLM"/>
    </source>
</evidence>
<dbReference type="Pfam" id="PF13385">
    <property type="entry name" value="Laminin_G_3"/>
    <property type="match status" value="1"/>
</dbReference>